<evidence type="ECO:0000256" key="9">
    <source>
        <dbReference type="SAM" id="SignalP"/>
    </source>
</evidence>
<dbReference type="SUPFAM" id="SSF57424">
    <property type="entry name" value="LDL receptor-like module"/>
    <property type="match status" value="6"/>
</dbReference>
<feature type="disulfide bond" evidence="8">
    <location>
        <begin position="167"/>
        <end position="182"/>
    </location>
</feature>
<accession>A0ABY7FL91</accession>
<evidence type="ECO:0000256" key="7">
    <source>
        <dbReference type="ARBA" id="ARBA00023157"/>
    </source>
</evidence>
<name>A0ABY7FL91_MYAAR</name>
<dbReference type="Pfam" id="PF00057">
    <property type="entry name" value="Ldl_recept_a"/>
    <property type="match status" value="5"/>
</dbReference>
<dbReference type="InterPro" id="IPR036055">
    <property type="entry name" value="LDL_receptor-like_sf"/>
</dbReference>
<evidence type="ECO:0000256" key="6">
    <source>
        <dbReference type="ARBA" id="ARBA00023136"/>
    </source>
</evidence>
<dbReference type="SMART" id="SM00192">
    <property type="entry name" value="LDLa"/>
    <property type="match status" value="8"/>
</dbReference>
<keyword evidence="9" id="KW-0732">Signal</keyword>
<feature type="disulfide bond" evidence="8">
    <location>
        <begin position="283"/>
        <end position="298"/>
    </location>
</feature>
<comment type="caution">
    <text evidence="8">Lacks conserved residue(s) required for the propagation of feature annotation.</text>
</comment>
<reference evidence="10" key="1">
    <citation type="submission" date="2022-11" db="EMBL/GenBank/DDBJ databases">
        <title>Centuries of genome instability and evolution in soft-shell clam transmissible cancer (bioRxiv).</title>
        <authorList>
            <person name="Hart S.F.M."/>
            <person name="Yonemitsu M.A."/>
            <person name="Giersch R.M."/>
            <person name="Beal B.F."/>
            <person name="Arriagada G."/>
            <person name="Davis B.W."/>
            <person name="Ostrander E.A."/>
            <person name="Goff S.P."/>
            <person name="Metzger M.J."/>
        </authorList>
    </citation>
    <scope>NUCLEOTIDE SEQUENCE</scope>
    <source>
        <strain evidence="10">MELC-2E11</strain>
        <tissue evidence="10">Siphon/mantle</tissue>
    </source>
</reference>
<gene>
    <name evidence="10" type="ORF">MAR_016083</name>
</gene>
<sequence>MQFIQACTLILLFRIADGGTLPSNTEEQYGARELEADIDIRLDDNEVEIKAIEDTKTFDQNCTLTIKKQGVEIKEGDYVTAVRGELNQVFCSAFCTGSGITPALKFYKEGKLLSRIASQRNFCDGKRDCDDGTDELQCANATEVSKICPKGEFDCDGGRCFSQDYWCDDYPDCGDGKDEADCLQVICSESEIKCGDACVEKQLVCSGEVECVDDSVYFECDNDPACAVTCGDGRCLKREEICDGFEDCQDGMDERGCQGCEFPCPLEVGKAGQPQCIDQSLVCDGVLHCKDETDEQNCDSECEFECGNGDCIPRNFVCDGFHDCDDSSDETGNCTCGTDPFLCKDGSCILRDQVCDQFADCAQEEDEQKCGCGTNPFLCNDGSCIAREFVCDSSPDCAEEEDEFQCENKVPCAEGQWRCPDGRCIANDQGCDEQGGFTAGTV</sequence>
<dbReference type="PROSITE" id="PS01209">
    <property type="entry name" value="LDLRA_1"/>
    <property type="match status" value="2"/>
</dbReference>
<evidence type="ECO:0000256" key="8">
    <source>
        <dbReference type="PROSITE-ProRule" id="PRU00124"/>
    </source>
</evidence>
<dbReference type="EMBL" id="CP111023">
    <property type="protein sequence ID" value="WAR22109.1"/>
    <property type="molecule type" value="Genomic_DNA"/>
</dbReference>
<comment type="subcellular location">
    <subcellularLocation>
        <location evidence="2">Endomembrane system</location>
    </subcellularLocation>
    <subcellularLocation>
        <location evidence="1">Membrane</location>
        <topology evidence="1">Single-pass membrane protein</topology>
    </subcellularLocation>
</comment>
<dbReference type="PROSITE" id="PS50068">
    <property type="entry name" value="LDLRA_2"/>
    <property type="match status" value="7"/>
</dbReference>
<proteinExistence type="predicted"/>
<dbReference type="PANTHER" id="PTHR24270">
    <property type="entry name" value="LOW-DENSITY LIPOPROTEIN RECEPTOR-RELATED"/>
    <property type="match status" value="1"/>
</dbReference>
<feature type="disulfide bond" evidence="8">
    <location>
        <begin position="306"/>
        <end position="324"/>
    </location>
</feature>
<keyword evidence="11" id="KW-1185">Reference proteome</keyword>
<dbReference type="CDD" id="cd00112">
    <property type="entry name" value="LDLa"/>
    <property type="match status" value="5"/>
</dbReference>
<feature type="signal peptide" evidence="9">
    <location>
        <begin position="1"/>
        <end position="18"/>
    </location>
</feature>
<evidence type="ECO:0000256" key="1">
    <source>
        <dbReference type="ARBA" id="ARBA00004167"/>
    </source>
</evidence>
<dbReference type="Proteomes" id="UP001164746">
    <property type="component" value="Chromosome 12"/>
</dbReference>
<feature type="disulfide bond" evidence="8">
    <location>
        <begin position="242"/>
        <end position="257"/>
    </location>
</feature>
<dbReference type="PANTHER" id="PTHR24270:SF62">
    <property type="entry name" value="LOW-DENSITY LIPOPROTEIN RECEPTOR-RELATED PROTEIN 2"/>
    <property type="match status" value="1"/>
</dbReference>
<protein>
    <submittedName>
        <fullName evidence="10">LRP1-like protein</fullName>
    </submittedName>
</protein>
<organism evidence="10 11">
    <name type="scientific">Mya arenaria</name>
    <name type="common">Soft-shell clam</name>
    <dbReference type="NCBI Taxonomy" id="6604"/>
    <lineage>
        <taxon>Eukaryota</taxon>
        <taxon>Metazoa</taxon>
        <taxon>Spiralia</taxon>
        <taxon>Lophotrochozoa</taxon>
        <taxon>Mollusca</taxon>
        <taxon>Bivalvia</taxon>
        <taxon>Autobranchia</taxon>
        <taxon>Heteroconchia</taxon>
        <taxon>Euheterodonta</taxon>
        <taxon>Imparidentia</taxon>
        <taxon>Neoheterodontei</taxon>
        <taxon>Myida</taxon>
        <taxon>Myoidea</taxon>
        <taxon>Myidae</taxon>
        <taxon>Mya</taxon>
    </lineage>
</organism>
<dbReference type="Gene3D" id="4.10.400.10">
    <property type="entry name" value="Low-density Lipoprotein Receptor"/>
    <property type="match status" value="7"/>
</dbReference>
<evidence type="ECO:0000313" key="10">
    <source>
        <dbReference type="EMBL" id="WAR22109.1"/>
    </source>
</evidence>
<feature type="disulfide bond" evidence="8">
    <location>
        <begin position="230"/>
        <end position="248"/>
    </location>
</feature>
<feature type="disulfide bond" evidence="8">
    <location>
        <begin position="372"/>
        <end position="384"/>
    </location>
</feature>
<evidence type="ECO:0000256" key="5">
    <source>
        <dbReference type="ARBA" id="ARBA00022989"/>
    </source>
</evidence>
<feature type="disulfide bond" evidence="8">
    <location>
        <begin position="355"/>
        <end position="370"/>
    </location>
</feature>
<feature type="disulfide bond" evidence="8">
    <location>
        <begin position="391"/>
        <end position="406"/>
    </location>
</feature>
<dbReference type="PRINTS" id="PR00261">
    <property type="entry name" value="LDLRECEPTOR"/>
</dbReference>
<keyword evidence="6" id="KW-0472">Membrane</keyword>
<dbReference type="InterPro" id="IPR002172">
    <property type="entry name" value="LDrepeatLR_classA_rpt"/>
</dbReference>
<feature type="disulfide bond" evidence="8">
    <location>
        <begin position="343"/>
        <end position="361"/>
    </location>
</feature>
<feature type="disulfide bond" evidence="8">
    <location>
        <begin position="336"/>
        <end position="348"/>
    </location>
</feature>
<evidence type="ECO:0000256" key="2">
    <source>
        <dbReference type="ARBA" id="ARBA00004308"/>
    </source>
</evidence>
<dbReference type="InterPro" id="IPR050685">
    <property type="entry name" value="LDLR"/>
</dbReference>
<evidence type="ECO:0000256" key="3">
    <source>
        <dbReference type="ARBA" id="ARBA00022692"/>
    </source>
</evidence>
<feature type="chain" id="PRO_5046487167" evidence="9">
    <location>
        <begin position="19"/>
        <end position="442"/>
    </location>
</feature>
<dbReference type="InterPro" id="IPR023415">
    <property type="entry name" value="LDLR_class-A_CS"/>
</dbReference>
<evidence type="ECO:0000313" key="11">
    <source>
        <dbReference type="Proteomes" id="UP001164746"/>
    </source>
</evidence>
<feature type="disulfide bond" evidence="8">
    <location>
        <begin position="155"/>
        <end position="173"/>
    </location>
</feature>
<keyword evidence="7 8" id="KW-1015">Disulfide bond</keyword>
<evidence type="ECO:0000256" key="4">
    <source>
        <dbReference type="ARBA" id="ARBA00022737"/>
    </source>
</evidence>
<feature type="disulfide bond" evidence="8">
    <location>
        <begin position="379"/>
        <end position="397"/>
    </location>
</feature>
<keyword evidence="5" id="KW-1133">Transmembrane helix</keyword>
<keyword evidence="4" id="KW-0677">Repeat</keyword>
<feature type="disulfide bond" evidence="8">
    <location>
        <begin position="205"/>
        <end position="220"/>
    </location>
</feature>
<keyword evidence="3" id="KW-0812">Transmembrane</keyword>
<feature type="disulfide bond" evidence="8">
    <location>
        <begin position="148"/>
        <end position="160"/>
    </location>
</feature>